<feature type="compositionally biased region" description="Polar residues" evidence="9">
    <location>
        <begin position="261"/>
        <end position="273"/>
    </location>
</feature>
<feature type="compositionally biased region" description="Acidic residues" evidence="9">
    <location>
        <begin position="280"/>
        <end position="290"/>
    </location>
</feature>
<dbReference type="EMBL" id="KL367506">
    <property type="protein sequence ID" value="KFD68304.1"/>
    <property type="molecule type" value="Genomic_DNA"/>
</dbReference>
<feature type="compositionally biased region" description="Basic and acidic residues" evidence="9">
    <location>
        <begin position="124"/>
        <end position="144"/>
    </location>
</feature>
<dbReference type="GO" id="GO:0005930">
    <property type="term" value="C:axoneme"/>
    <property type="evidence" value="ECO:0007669"/>
    <property type="project" value="UniProtKB-SubCell"/>
</dbReference>
<keyword evidence="4" id="KW-0970">Cilium biogenesis/degradation</keyword>
<dbReference type="InterPro" id="IPR040468">
    <property type="entry name" value="TRAF3IP1_N"/>
</dbReference>
<keyword evidence="7" id="KW-0966">Cell projection</keyword>
<keyword evidence="6" id="KW-0206">Cytoskeleton</keyword>
<evidence type="ECO:0000256" key="9">
    <source>
        <dbReference type="SAM" id="MobiDB-lite"/>
    </source>
</evidence>
<organism evidence="12">
    <name type="scientific">Trichuris suis</name>
    <name type="common">pig whipworm</name>
    <dbReference type="NCBI Taxonomy" id="68888"/>
    <lineage>
        <taxon>Eukaryota</taxon>
        <taxon>Metazoa</taxon>
        <taxon>Ecdysozoa</taxon>
        <taxon>Nematoda</taxon>
        <taxon>Enoplea</taxon>
        <taxon>Dorylaimia</taxon>
        <taxon>Trichinellida</taxon>
        <taxon>Trichuridae</taxon>
        <taxon>Trichuris</taxon>
    </lineage>
</organism>
<dbReference type="InterPro" id="IPR018799">
    <property type="entry name" value="TRAF3IP1"/>
</dbReference>
<feature type="compositionally biased region" description="Basic and acidic residues" evidence="9">
    <location>
        <begin position="188"/>
        <end position="252"/>
    </location>
</feature>
<evidence type="ECO:0000256" key="1">
    <source>
        <dbReference type="ARBA" id="ARBA00004120"/>
    </source>
</evidence>
<dbReference type="Pfam" id="PF10243">
    <property type="entry name" value="MIP-T3"/>
    <property type="match status" value="1"/>
</dbReference>
<comment type="subcellular location">
    <subcellularLocation>
        <location evidence="2">Cytoplasm</location>
        <location evidence="2">Cytoskeleton</location>
        <location evidence="2">Cilium axoneme</location>
    </subcellularLocation>
    <subcellularLocation>
        <location evidence="1">Cytoplasm</location>
        <location evidence="1">Cytoskeleton</location>
        <location evidence="1">Cilium basal body</location>
    </subcellularLocation>
</comment>
<accession>A0A085NFQ8</accession>
<keyword evidence="5" id="KW-0175">Coiled coil</keyword>
<feature type="domain" description="TRAF3-interacting protein 1 N-terminal" evidence="10">
    <location>
        <begin position="6"/>
        <end position="117"/>
    </location>
</feature>
<dbReference type="Pfam" id="PF17749">
    <property type="entry name" value="MIP-T3_C"/>
    <property type="match status" value="1"/>
</dbReference>
<dbReference type="Gene3D" id="1.10.418.50">
    <property type="entry name" value="Microtubule-binding protein MIP-T3"/>
    <property type="match status" value="1"/>
</dbReference>
<evidence type="ECO:0000256" key="5">
    <source>
        <dbReference type="ARBA" id="ARBA00023054"/>
    </source>
</evidence>
<dbReference type="GO" id="GO:0060271">
    <property type="term" value="P:cilium assembly"/>
    <property type="evidence" value="ECO:0007669"/>
    <property type="project" value="TreeGrafter"/>
</dbReference>
<dbReference type="GO" id="GO:0008017">
    <property type="term" value="F:microtubule binding"/>
    <property type="evidence" value="ECO:0007669"/>
    <property type="project" value="InterPro"/>
</dbReference>
<evidence type="ECO:0000256" key="3">
    <source>
        <dbReference type="ARBA" id="ARBA00022490"/>
    </source>
</evidence>
<dbReference type="Proteomes" id="UP000030758">
    <property type="component" value="Unassembled WGS sequence"/>
</dbReference>
<evidence type="ECO:0000256" key="6">
    <source>
        <dbReference type="ARBA" id="ARBA00023212"/>
    </source>
</evidence>
<protein>
    <recommendedName>
        <fullName evidence="13">TRAF3-interacting protein 1 N-terminal domain-containing protein</fullName>
    </recommendedName>
</protein>
<dbReference type="PANTHER" id="PTHR31363:SF0">
    <property type="entry name" value="TRAF3-INTERACTING PROTEIN 1"/>
    <property type="match status" value="1"/>
</dbReference>
<evidence type="ECO:0000256" key="4">
    <source>
        <dbReference type="ARBA" id="ARBA00022794"/>
    </source>
</evidence>
<evidence type="ECO:0000259" key="10">
    <source>
        <dbReference type="Pfam" id="PF10243"/>
    </source>
</evidence>
<dbReference type="GO" id="GO:0036064">
    <property type="term" value="C:ciliary basal body"/>
    <property type="evidence" value="ECO:0007669"/>
    <property type="project" value="TreeGrafter"/>
</dbReference>
<evidence type="ECO:0000313" key="12">
    <source>
        <dbReference type="EMBL" id="KFD68304.1"/>
    </source>
</evidence>
<dbReference type="GO" id="GO:0030992">
    <property type="term" value="C:intraciliary transport particle B"/>
    <property type="evidence" value="ECO:0007669"/>
    <property type="project" value="TreeGrafter"/>
</dbReference>
<dbReference type="PANTHER" id="PTHR31363">
    <property type="entry name" value="TRAF3-INTERACTING PROTEIN 1"/>
    <property type="match status" value="1"/>
</dbReference>
<sequence>MGDLAFVRPTQKALRHLVDKTPLTEKLLSRPPFQYIRSIVASVIRSTGYMANLFSNADLYSKELVNKEFKLLFLRNVIAAVEQTLNRTVEAKPGKIIAGLEPEVTNKFLQDLAEAAIKHRSRRKSQERETITEHAESGSKKESKGVMAKPHVNDKPTAAKGHEKDKGKTSKNKPAFNVDISKEALANKGKEVMENNKRPERPKVTSDYATQKEKLRRPERPKVISDQATEKEKLRNERRRSSTDKRKEEQMKQLDAVMVQRTVSVTPKDTIPTQAHEPADVEQQEAENEEAAPVTPPAMLPSKVASDFSMHDEIKPQMGLESSEASALVPKAMAVPREEEPPKRPPSRPSTARTAPPRVVSVIVEEPPIGINTSKPAKSPDILSSEAVLGENDEGTDLWGTVVPTERIAANGGTPEDGGRLVHKILETKRQLEEQVPLTDQSRGYLMVTDDEELIRIKQLTAKLMQMVQQFARNVQATSSNFGLLVESAQNLDKEWQGYRKETEALIKRLEEIKQQDDPVEASLNEQLLKLDQDIEKRLHISYALRRRLLENEAKLCKLLEQ</sequence>
<comment type="similarity">
    <text evidence="8">Belongs to the TRAF3IP1 family.</text>
</comment>
<gene>
    <name evidence="12" type="ORF">M514_03063</name>
</gene>
<evidence type="ECO:0008006" key="13">
    <source>
        <dbReference type="Google" id="ProtNLM"/>
    </source>
</evidence>
<evidence type="ECO:0000256" key="7">
    <source>
        <dbReference type="ARBA" id="ARBA00023273"/>
    </source>
</evidence>
<dbReference type="InterPro" id="IPR042576">
    <property type="entry name" value="TRAF3IP1_N_sf"/>
</dbReference>
<dbReference type="GO" id="GO:0070507">
    <property type="term" value="P:regulation of microtubule cytoskeleton organization"/>
    <property type="evidence" value="ECO:0007669"/>
    <property type="project" value="TreeGrafter"/>
</dbReference>
<feature type="domain" description="TRAF3-interacting protein 1 C-terminal" evidence="11">
    <location>
        <begin position="416"/>
        <end position="561"/>
    </location>
</feature>
<dbReference type="AlphaFoldDB" id="A0A085NFQ8"/>
<dbReference type="InterPro" id="IPR041476">
    <property type="entry name" value="TRAF3IP1_C"/>
</dbReference>
<evidence type="ECO:0000256" key="8">
    <source>
        <dbReference type="ARBA" id="ARBA00043971"/>
    </source>
</evidence>
<evidence type="ECO:0000259" key="11">
    <source>
        <dbReference type="Pfam" id="PF17749"/>
    </source>
</evidence>
<keyword evidence="3" id="KW-0963">Cytoplasm</keyword>
<proteinExistence type="inferred from homology"/>
<evidence type="ECO:0000256" key="2">
    <source>
        <dbReference type="ARBA" id="ARBA00004430"/>
    </source>
</evidence>
<reference evidence="12" key="1">
    <citation type="journal article" date="2014" name="Nat. Genet.">
        <title>Genome and transcriptome of the porcine whipworm Trichuris suis.</title>
        <authorList>
            <person name="Jex A.R."/>
            <person name="Nejsum P."/>
            <person name="Schwarz E.M."/>
            <person name="Hu L."/>
            <person name="Young N.D."/>
            <person name="Hall R.S."/>
            <person name="Korhonen P.K."/>
            <person name="Liao S."/>
            <person name="Thamsborg S."/>
            <person name="Xia J."/>
            <person name="Xu P."/>
            <person name="Wang S."/>
            <person name="Scheerlinck J.P."/>
            <person name="Hofmann A."/>
            <person name="Sternberg P.W."/>
            <person name="Wang J."/>
            <person name="Gasser R.B."/>
        </authorList>
    </citation>
    <scope>NUCLEOTIDE SEQUENCE [LARGE SCALE GENOMIC DNA]</scope>
    <source>
        <strain evidence="12">DCEP-RM93F</strain>
    </source>
</reference>
<dbReference type="GO" id="GO:0042073">
    <property type="term" value="P:intraciliary transport"/>
    <property type="evidence" value="ECO:0007669"/>
    <property type="project" value="TreeGrafter"/>
</dbReference>
<name>A0A085NFQ8_9BILA</name>
<feature type="region of interest" description="Disordered" evidence="9">
    <location>
        <begin position="118"/>
        <end position="357"/>
    </location>
</feature>